<protein>
    <submittedName>
        <fullName evidence="1">Uncharacterized protein</fullName>
    </submittedName>
</protein>
<dbReference type="EMBL" id="JAGSXH010000034">
    <property type="protein sequence ID" value="MBS2963762.1"/>
    <property type="molecule type" value="Genomic_DNA"/>
</dbReference>
<gene>
    <name evidence="1" type="ORF">KGA66_11930</name>
</gene>
<organism evidence="1 2">
    <name type="scientific">Actinocrinis puniceicyclus</name>
    <dbReference type="NCBI Taxonomy" id="977794"/>
    <lineage>
        <taxon>Bacteria</taxon>
        <taxon>Bacillati</taxon>
        <taxon>Actinomycetota</taxon>
        <taxon>Actinomycetes</taxon>
        <taxon>Catenulisporales</taxon>
        <taxon>Actinospicaceae</taxon>
        <taxon>Actinocrinis</taxon>
    </lineage>
</organism>
<dbReference type="RefSeq" id="WP_211467765.1">
    <property type="nucleotide sequence ID" value="NZ_JAGSXH010000034.1"/>
</dbReference>
<reference evidence="1" key="1">
    <citation type="submission" date="2021-04" db="EMBL/GenBank/DDBJ databases">
        <title>Genome based classification of Actinospica acidithermotolerans sp. nov., an actinobacterium isolated from an Indonesian hot spring.</title>
        <authorList>
            <person name="Kusuma A.B."/>
            <person name="Putra K.E."/>
            <person name="Nafisah S."/>
            <person name="Loh J."/>
            <person name="Nouioui I."/>
            <person name="Goodfellow M."/>
        </authorList>
    </citation>
    <scope>NUCLEOTIDE SEQUENCE</scope>
    <source>
        <strain evidence="1">DSM 45618</strain>
    </source>
</reference>
<comment type="caution">
    <text evidence="1">The sequence shown here is derived from an EMBL/GenBank/DDBJ whole genome shotgun (WGS) entry which is preliminary data.</text>
</comment>
<dbReference type="Proteomes" id="UP000677913">
    <property type="component" value="Unassembled WGS sequence"/>
</dbReference>
<accession>A0A8J7WP91</accession>
<proteinExistence type="predicted"/>
<keyword evidence="2" id="KW-1185">Reference proteome</keyword>
<dbReference type="AlphaFoldDB" id="A0A8J7WP91"/>
<evidence type="ECO:0000313" key="1">
    <source>
        <dbReference type="EMBL" id="MBS2963762.1"/>
    </source>
</evidence>
<sequence>MNRDEVDAAMFDEAGEDELLLAAMMRLGAAGGSIGAGIGGSITGQHGLGAAGGRGGARGAARGYKWTKKDVSTGAVSLDGPIGTAAHTVAETLATVGEPVGTQTREDGAIALRAMLGVGLGGLNPVVVTAVLSPARDGSVQVALRTAGREGLIKRHPADKALAKVIAALNDRRRGPDVVA</sequence>
<evidence type="ECO:0000313" key="2">
    <source>
        <dbReference type="Proteomes" id="UP000677913"/>
    </source>
</evidence>
<name>A0A8J7WP91_9ACTN</name>